<dbReference type="EMBL" id="OV725082">
    <property type="protein sequence ID" value="CAH1405086.1"/>
    <property type="molecule type" value="Genomic_DNA"/>
</dbReference>
<keyword evidence="2" id="KW-0808">Transferase</keyword>
<accession>A0A9P0MVI0</accession>
<dbReference type="Pfam" id="PF00685">
    <property type="entry name" value="Sulfotransfer_1"/>
    <property type="match status" value="1"/>
</dbReference>
<evidence type="ECO:0000313" key="4">
    <source>
        <dbReference type="EMBL" id="CAH1405086.1"/>
    </source>
</evidence>
<name>A0A9P0MVI0_NEZVI</name>
<dbReference type="InterPro" id="IPR000863">
    <property type="entry name" value="Sulfotransferase_dom"/>
</dbReference>
<evidence type="ECO:0000259" key="3">
    <source>
        <dbReference type="Pfam" id="PF00685"/>
    </source>
</evidence>
<dbReference type="InterPro" id="IPR027417">
    <property type="entry name" value="P-loop_NTPase"/>
</dbReference>
<dbReference type="AlphaFoldDB" id="A0A9P0MVI0"/>
<dbReference type="SUPFAM" id="SSF52540">
    <property type="entry name" value="P-loop containing nucleoside triphosphate hydrolases"/>
    <property type="match status" value="1"/>
</dbReference>
<comment type="similarity">
    <text evidence="1">Belongs to the sulfotransferase 1 family.</text>
</comment>
<dbReference type="Gene3D" id="3.40.50.300">
    <property type="entry name" value="P-loop containing nucleotide triphosphate hydrolases"/>
    <property type="match status" value="1"/>
</dbReference>
<reference evidence="4" key="1">
    <citation type="submission" date="2022-01" db="EMBL/GenBank/DDBJ databases">
        <authorList>
            <person name="King R."/>
        </authorList>
    </citation>
    <scope>NUCLEOTIDE SEQUENCE</scope>
</reference>
<dbReference type="Proteomes" id="UP001152798">
    <property type="component" value="Chromosome 6"/>
</dbReference>
<protein>
    <recommendedName>
        <fullName evidence="3">Sulfotransferase domain-containing protein</fullName>
    </recommendedName>
</protein>
<dbReference type="OrthoDB" id="205623at2759"/>
<dbReference type="PANTHER" id="PTHR11783">
    <property type="entry name" value="SULFOTRANSFERASE SULT"/>
    <property type="match status" value="1"/>
</dbReference>
<evidence type="ECO:0000313" key="5">
    <source>
        <dbReference type="Proteomes" id="UP001152798"/>
    </source>
</evidence>
<sequence length="328" mass="38662">MMEPVGEKDDQRLMALFRGERSGFLRAQGCLLPAAFRQFDLRSLALRPSDVWIVTFPRSGTTWSQELIWLVNNGLDYDKALQKSLHERFPFIDVDFLCHKDLTKEVEDMNKDNPEAWPILESWREPITSLIDKMESPRHIKTHLPFELLPHDLLDKCKVVYVARNPLDVCVSYYHHNRLARLHDYTGDFPTYWKLFKNDEVVYAPYWAHVESGYSRRNHSNLLFLFYEDLKRDLPSQIRKVALFLNKTINNDDVEKLSDFLHIDNFKKNSRQIPIKGIANENRGSFIRKGTLYGEIGGNKEFTEDLALEAMEWYKKNIARNKMIFPEF</sequence>
<evidence type="ECO:0000256" key="2">
    <source>
        <dbReference type="ARBA" id="ARBA00022679"/>
    </source>
</evidence>
<dbReference type="GO" id="GO:0008146">
    <property type="term" value="F:sulfotransferase activity"/>
    <property type="evidence" value="ECO:0007669"/>
    <property type="project" value="InterPro"/>
</dbReference>
<organism evidence="4 5">
    <name type="scientific">Nezara viridula</name>
    <name type="common">Southern green stink bug</name>
    <name type="synonym">Cimex viridulus</name>
    <dbReference type="NCBI Taxonomy" id="85310"/>
    <lineage>
        <taxon>Eukaryota</taxon>
        <taxon>Metazoa</taxon>
        <taxon>Ecdysozoa</taxon>
        <taxon>Arthropoda</taxon>
        <taxon>Hexapoda</taxon>
        <taxon>Insecta</taxon>
        <taxon>Pterygota</taxon>
        <taxon>Neoptera</taxon>
        <taxon>Paraneoptera</taxon>
        <taxon>Hemiptera</taxon>
        <taxon>Heteroptera</taxon>
        <taxon>Panheteroptera</taxon>
        <taxon>Pentatomomorpha</taxon>
        <taxon>Pentatomoidea</taxon>
        <taxon>Pentatomidae</taxon>
        <taxon>Pentatominae</taxon>
        <taxon>Nezara</taxon>
    </lineage>
</organism>
<keyword evidence="5" id="KW-1185">Reference proteome</keyword>
<gene>
    <name evidence="4" type="ORF">NEZAVI_LOCUS13373</name>
</gene>
<feature type="domain" description="Sulfotransferase" evidence="3">
    <location>
        <begin position="48"/>
        <end position="320"/>
    </location>
</feature>
<proteinExistence type="inferred from homology"/>
<evidence type="ECO:0000256" key="1">
    <source>
        <dbReference type="ARBA" id="ARBA00005771"/>
    </source>
</evidence>